<keyword evidence="1" id="KW-0175">Coiled coil</keyword>
<keyword evidence="5" id="KW-1185">Reference proteome</keyword>
<sequence length="348" mass="39492">MDDSFFDLNDEPEGVGGGVLESSMGGSASKVGATRTKQTNFSAYEDNVLCKSWLEISCDPVINTGQRRESFWIRVVNRYNSNCGRYPKRTQKSITNRWDHIKAEVSKFSGYMAEMIRSNPSGMSDADKSVAAAADFASVEKHNFTLMHCWKILKDEPKWMELKRKMDMLQNSGSRKDAPPNGHHILDLDAGNSAPSTSAPSSSSGKRPMGRDAAKAAKKKAAAASSEYVSKIHDLSVQKIELFKETEGERKARLDEIVTLEKVKVEEAREHRKMKLDIEREKLALEKRRLDMEAEKKKEEAEKKEKEEDERILAINLDQCQPLQRMYYQALQEDIIQRLLSRRQGPSQ</sequence>
<dbReference type="InterPro" id="IPR029466">
    <property type="entry name" value="NAM-associated_C"/>
</dbReference>
<dbReference type="Pfam" id="PF14303">
    <property type="entry name" value="NAM-associated"/>
    <property type="match status" value="1"/>
</dbReference>
<protein>
    <recommendedName>
        <fullName evidence="3">No apical meristem-associated C-terminal domain-containing protein</fullName>
    </recommendedName>
</protein>
<dbReference type="Proteomes" id="UP001497457">
    <property type="component" value="Chromosome 1b"/>
</dbReference>
<feature type="compositionally biased region" description="Acidic residues" evidence="2">
    <location>
        <begin position="1"/>
        <end position="13"/>
    </location>
</feature>
<evidence type="ECO:0000259" key="3">
    <source>
        <dbReference type="Pfam" id="PF14303"/>
    </source>
</evidence>
<evidence type="ECO:0000256" key="1">
    <source>
        <dbReference type="SAM" id="Coils"/>
    </source>
</evidence>
<evidence type="ECO:0000256" key="2">
    <source>
        <dbReference type="SAM" id="MobiDB-lite"/>
    </source>
</evidence>
<feature type="region of interest" description="Disordered" evidence="2">
    <location>
        <begin position="1"/>
        <end position="32"/>
    </location>
</feature>
<evidence type="ECO:0000313" key="4">
    <source>
        <dbReference type="EMBL" id="CAL4886427.1"/>
    </source>
</evidence>
<gene>
    <name evidence="4" type="ORF">URODEC1_LOCUS1131</name>
</gene>
<dbReference type="AlphaFoldDB" id="A0ABC8V9H5"/>
<dbReference type="EMBL" id="OZ075111">
    <property type="protein sequence ID" value="CAL4886427.1"/>
    <property type="molecule type" value="Genomic_DNA"/>
</dbReference>
<feature type="coiled-coil region" evidence="1">
    <location>
        <begin position="268"/>
        <end position="312"/>
    </location>
</feature>
<name>A0ABC8V9H5_9POAL</name>
<reference evidence="5" key="1">
    <citation type="submission" date="2024-06" db="EMBL/GenBank/DDBJ databases">
        <authorList>
            <person name="Ryan C."/>
        </authorList>
    </citation>
    <scope>NUCLEOTIDE SEQUENCE [LARGE SCALE GENOMIC DNA]</scope>
</reference>
<feature type="domain" description="No apical meristem-associated C-terminal" evidence="3">
    <location>
        <begin position="143"/>
        <end position="335"/>
    </location>
</feature>
<feature type="region of interest" description="Disordered" evidence="2">
    <location>
        <begin position="170"/>
        <end position="218"/>
    </location>
</feature>
<dbReference type="PANTHER" id="PTHR45023">
    <property type="match status" value="1"/>
</dbReference>
<proteinExistence type="predicted"/>
<organism evidence="4 5">
    <name type="scientific">Urochloa decumbens</name>
    <dbReference type="NCBI Taxonomy" id="240449"/>
    <lineage>
        <taxon>Eukaryota</taxon>
        <taxon>Viridiplantae</taxon>
        <taxon>Streptophyta</taxon>
        <taxon>Embryophyta</taxon>
        <taxon>Tracheophyta</taxon>
        <taxon>Spermatophyta</taxon>
        <taxon>Magnoliopsida</taxon>
        <taxon>Liliopsida</taxon>
        <taxon>Poales</taxon>
        <taxon>Poaceae</taxon>
        <taxon>PACMAD clade</taxon>
        <taxon>Panicoideae</taxon>
        <taxon>Panicodae</taxon>
        <taxon>Paniceae</taxon>
        <taxon>Melinidinae</taxon>
        <taxon>Urochloa</taxon>
    </lineage>
</organism>
<accession>A0ABC8V9H5</accession>
<reference evidence="4 5" key="2">
    <citation type="submission" date="2024-10" db="EMBL/GenBank/DDBJ databases">
        <authorList>
            <person name="Ryan C."/>
        </authorList>
    </citation>
    <scope>NUCLEOTIDE SEQUENCE [LARGE SCALE GENOMIC DNA]</scope>
</reference>
<dbReference type="PANTHER" id="PTHR45023:SF4">
    <property type="entry name" value="GLYCINE-RICH PROTEIN-RELATED"/>
    <property type="match status" value="1"/>
</dbReference>
<evidence type="ECO:0000313" key="5">
    <source>
        <dbReference type="Proteomes" id="UP001497457"/>
    </source>
</evidence>
<feature type="compositionally biased region" description="Low complexity" evidence="2">
    <location>
        <begin position="193"/>
        <end position="204"/>
    </location>
</feature>